<dbReference type="Proteomes" id="UP000238924">
    <property type="component" value="Unassembled WGS sequence"/>
</dbReference>
<dbReference type="RefSeq" id="WP_104617912.1">
    <property type="nucleotide sequence ID" value="NZ_JJMJ01000028.1"/>
</dbReference>
<evidence type="ECO:0000313" key="2">
    <source>
        <dbReference type="Proteomes" id="UP000238924"/>
    </source>
</evidence>
<accession>A0ABX5B6S4</accession>
<sequence length="171" mass="20737">MSIDFEKQKYIFLNGNRYLISDIKGFQIIRKKWKIILILGEEREEKVIIYNFTKRFEDDRYKLRCLECYWKDLARKMELEEWSNKGLRGLENKLFNENRLKEAKRNVGEMFWIPTHLITNKDITALEFRLLCLIDLMEGCRRNEYIAEILGISLEELIKTVKSLQEKDYLK</sequence>
<keyword evidence="2" id="KW-1185">Reference proteome</keyword>
<protein>
    <submittedName>
        <fullName evidence="1">Uncharacterized protein</fullName>
    </submittedName>
</protein>
<dbReference type="EMBL" id="JJMJ01000028">
    <property type="protein sequence ID" value="PPS22948.1"/>
    <property type="molecule type" value="Genomic_DNA"/>
</dbReference>
<proteinExistence type="predicted"/>
<gene>
    <name evidence="1" type="ORF">DJ52_01765</name>
</gene>
<reference evidence="1 2" key="1">
    <citation type="submission" date="2014-04" db="EMBL/GenBank/DDBJ databases">
        <title>Whole genome sequence of 'Brachyspira hampsonii' D13-03603F2.</title>
        <authorList>
            <person name="Patterson A.H."/>
            <person name="Chaban B."/>
            <person name="Fernando C."/>
            <person name="Harding J.C."/>
            <person name="Hill J.E."/>
        </authorList>
    </citation>
    <scope>NUCLEOTIDE SEQUENCE [LARGE SCALE GENOMIC DNA]</scope>
    <source>
        <strain evidence="1 2">D13-03603F2</strain>
    </source>
</reference>
<organism evidence="1 2">
    <name type="scientific">Brachyspira murdochii</name>
    <dbReference type="NCBI Taxonomy" id="84378"/>
    <lineage>
        <taxon>Bacteria</taxon>
        <taxon>Pseudomonadati</taxon>
        <taxon>Spirochaetota</taxon>
        <taxon>Spirochaetia</taxon>
        <taxon>Brachyspirales</taxon>
        <taxon>Brachyspiraceae</taxon>
        <taxon>Brachyspira</taxon>
    </lineage>
</organism>
<comment type="caution">
    <text evidence="1">The sequence shown here is derived from an EMBL/GenBank/DDBJ whole genome shotgun (WGS) entry which is preliminary data.</text>
</comment>
<name>A0ABX5B6S4_9SPIR</name>
<evidence type="ECO:0000313" key="1">
    <source>
        <dbReference type="EMBL" id="PPS22948.1"/>
    </source>
</evidence>